<reference evidence="9" key="2">
    <citation type="submission" date="2004-02" db="EMBL/GenBank/DDBJ databases">
        <authorList>
            <consortium name="Genoscope"/>
            <consortium name="Whitehead Institute Centre for Genome Research"/>
        </authorList>
    </citation>
    <scope>NUCLEOTIDE SEQUENCE</scope>
</reference>
<evidence type="ECO:0000256" key="6">
    <source>
        <dbReference type="PROSITE-ProRule" id="PRU00432"/>
    </source>
</evidence>
<name>Q4SHY4_TETNG</name>
<dbReference type="InterPro" id="IPR023152">
    <property type="entry name" value="RasGAP_CS"/>
</dbReference>
<dbReference type="OrthoDB" id="1562946at2759"/>
<protein>
    <submittedName>
        <fullName evidence="9">(spotted green pufferfish) hypothetical protein</fullName>
    </submittedName>
</protein>
<dbReference type="InterPro" id="IPR035892">
    <property type="entry name" value="C2_domain_sf"/>
</dbReference>
<evidence type="ECO:0000256" key="3">
    <source>
        <dbReference type="ARBA" id="ARBA00022737"/>
    </source>
</evidence>
<dbReference type="PROSITE" id="PS51113">
    <property type="entry name" value="ZF_BTK"/>
    <property type="match status" value="1"/>
</dbReference>
<evidence type="ECO:0000256" key="1">
    <source>
        <dbReference type="ARBA" id="ARBA00022468"/>
    </source>
</evidence>
<dbReference type="SMART" id="SM00323">
    <property type="entry name" value="RasGAP"/>
    <property type="match status" value="1"/>
</dbReference>
<evidence type="ECO:0000256" key="5">
    <source>
        <dbReference type="ARBA" id="ARBA00022833"/>
    </source>
</evidence>
<keyword evidence="3" id="KW-0677">Repeat</keyword>
<dbReference type="PROSITE" id="PS50003">
    <property type="entry name" value="PH_DOMAIN"/>
    <property type="match status" value="1"/>
</dbReference>
<evidence type="ECO:0000256" key="4">
    <source>
        <dbReference type="ARBA" id="ARBA00022771"/>
    </source>
</evidence>
<dbReference type="SUPFAM" id="SSF48350">
    <property type="entry name" value="GTPase activation domain, GAP"/>
    <property type="match status" value="1"/>
</dbReference>
<sequence length="717" mass="81633">MCLRFQVTRPLSYTKRQFDVEEEDVDKLTLRVDLWNASNLKFGDEFLGGVRVPLRVLGQAGVHDAWYFLQPRDNGGKSVKVEELGSLRLNIVYTEDHVFPSEHYTPLRDLLLHSADVGVRADSATGGPRESFAPCLLLSRQPVSASTAHILGEVCREKQEAAIPLVRLFLHYGKIVPFISAIAHAEINRTQDPNTIFRGNSLTSKCIDETMKLAGMHYLQVTLKPIIDEICTEHKPCEIDPVKLKESENLETNRENLRHYVDHIFRVITTSGVRCPTVMCDIFFSLRESAAIRFQVDPDVRFTAVSSFIFLRFFAPAILSPNLFHLRPHHPDPATSRTLTLISKTIQTLGSLAKSRSANFKESYMAAFYDYFNEKKYADAVKNVSVSGSSRWGFMSWFHICASISTLSPCSSWTSSQPPGNGIKKALKRPLCSKKDMLGVTATAWGWLLDKHFWGVTSGPVTRLFMIKRAQGRNRFGMKNFKKRWFRLTNHEFTYHKTKGEGALCSIPIENILAVERLEEESFRMKNMFQVIQPERALYIQANNCVEARDWIDILTKVSQCNRKRLSTYHPSAYLNGHWLCCKMCADTAPGCTPCTGGLPANIQLDIDGDRETERIYSLFSTYMTKMIKMQEACGSKSVYDGPEQEEYSSFVIDDPQETYKTLKLIVSAVQTLEQQHTKYKRDKFKKTKIGSQEHPIGDKSFQCYIRQQSENSTYSI</sequence>
<dbReference type="Pfam" id="PF00616">
    <property type="entry name" value="RasGAP"/>
    <property type="match status" value="1"/>
</dbReference>
<dbReference type="SUPFAM" id="SSF50729">
    <property type="entry name" value="PH domain-like"/>
    <property type="match status" value="1"/>
</dbReference>
<dbReference type="SMART" id="SM00233">
    <property type="entry name" value="PH"/>
    <property type="match status" value="1"/>
</dbReference>
<dbReference type="Gene3D" id="2.30.29.30">
    <property type="entry name" value="Pleckstrin-homology domain (PH domain)/Phosphotyrosine-binding domain (PTB)"/>
    <property type="match status" value="1"/>
</dbReference>
<dbReference type="FunFam" id="2.30.29.30:FF:000144">
    <property type="entry name" value="Ras GTPase-activating protein 2 isoform 3"/>
    <property type="match status" value="1"/>
</dbReference>
<dbReference type="PANTHER" id="PTHR10194">
    <property type="entry name" value="RAS GTPASE-ACTIVATING PROTEINS"/>
    <property type="match status" value="1"/>
</dbReference>
<reference evidence="9" key="1">
    <citation type="journal article" date="2004" name="Nature">
        <title>Genome duplication in the teleost fish Tetraodon nigroviridis reveals the early vertebrate proto-karyotype.</title>
        <authorList>
            <person name="Jaillon O."/>
            <person name="Aury J.-M."/>
            <person name="Brunet F."/>
            <person name="Petit J.-L."/>
            <person name="Stange-Thomann N."/>
            <person name="Mauceli E."/>
            <person name="Bouneau L."/>
            <person name="Fischer C."/>
            <person name="Ozouf-Costaz C."/>
            <person name="Bernot A."/>
            <person name="Nicaud S."/>
            <person name="Jaffe D."/>
            <person name="Fisher S."/>
            <person name="Lutfalla G."/>
            <person name="Dossat C."/>
            <person name="Segurens B."/>
            <person name="Dasilva C."/>
            <person name="Salanoubat M."/>
            <person name="Levy M."/>
            <person name="Boudet N."/>
            <person name="Castellano S."/>
            <person name="Anthouard V."/>
            <person name="Jubin C."/>
            <person name="Castelli V."/>
            <person name="Katinka M."/>
            <person name="Vacherie B."/>
            <person name="Biemont C."/>
            <person name="Skalli Z."/>
            <person name="Cattolico L."/>
            <person name="Poulain J."/>
            <person name="De Berardinis V."/>
            <person name="Cruaud C."/>
            <person name="Duprat S."/>
            <person name="Brottier P."/>
            <person name="Coutanceau J.-P."/>
            <person name="Gouzy J."/>
            <person name="Parra G."/>
            <person name="Lardier G."/>
            <person name="Chapple C."/>
            <person name="McKernan K.J."/>
            <person name="McEwan P."/>
            <person name="Bosak S."/>
            <person name="Kellis M."/>
            <person name="Volff J.-N."/>
            <person name="Guigo R."/>
            <person name="Zody M.C."/>
            <person name="Mesirov J."/>
            <person name="Lindblad-Toh K."/>
            <person name="Birren B."/>
            <person name="Nusbaum C."/>
            <person name="Kahn D."/>
            <person name="Robinson-Rechavi M."/>
            <person name="Laudet V."/>
            <person name="Schachter V."/>
            <person name="Quetier F."/>
            <person name="Saurin W."/>
            <person name="Scarpelli C."/>
            <person name="Wincker P."/>
            <person name="Lander E.S."/>
            <person name="Weissenbach J."/>
            <person name="Roest Crollius H."/>
        </authorList>
    </citation>
    <scope>NUCLEOTIDE SEQUENCE [LARGE SCALE GENOMIC DNA]</scope>
</reference>
<dbReference type="AlphaFoldDB" id="Q4SHY4"/>
<dbReference type="SMART" id="SM00107">
    <property type="entry name" value="BTK"/>
    <property type="match status" value="1"/>
</dbReference>
<evidence type="ECO:0000256" key="2">
    <source>
        <dbReference type="ARBA" id="ARBA00022723"/>
    </source>
</evidence>
<keyword evidence="1" id="KW-0343">GTPase activation</keyword>
<dbReference type="Gene3D" id="1.10.506.10">
    <property type="entry name" value="GTPase Activation - p120gap, domain 1"/>
    <property type="match status" value="1"/>
</dbReference>
<dbReference type="KEGG" id="tng:GSTEN00017931G001"/>
<dbReference type="InterPro" id="IPR039360">
    <property type="entry name" value="Ras_GTPase"/>
</dbReference>
<dbReference type="SUPFAM" id="SSF49562">
    <property type="entry name" value="C2 domain (Calcium/lipid-binding domain, CaLB)"/>
    <property type="match status" value="1"/>
</dbReference>
<dbReference type="InterPro" id="IPR008936">
    <property type="entry name" value="Rho_GTPase_activation_prot"/>
</dbReference>
<dbReference type="PROSITE" id="PS50018">
    <property type="entry name" value="RAS_GTPASE_ACTIV_2"/>
    <property type="match status" value="1"/>
</dbReference>
<dbReference type="InterPro" id="IPR001562">
    <property type="entry name" value="Znf_Btk_motif"/>
</dbReference>
<proteinExistence type="predicted"/>
<keyword evidence="5" id="KW-0862">Zinc</keyword>
<dbReference type="GO" id="GO:0035556">
    <property type="term" value="P:intracellular signal transduction"/>
    <property type="evidence" value="ECO:0007669"/>
    <property type="project" value="InterPro"/>
</dbReference>
<dbReference type="EMBL" id="CAAE01014581">
    <property type="protein sequence ID" value="CAF99748.1"/>
    <property type="molecule type" value="Genomic_DNA"/>
</dbReference>
<gene>
    <name evidence="9" type="ORF">GSTENG00017931001</name>
</gene>
<comment type="caution">
    <text evidence="9">The sequence shown here is derived from an EMBL/GenBank/DDBJ whole genome shotgun (WGS) entry which is preliminary data.</text>
</comment>
<keyword evidence="4 6" id="KW-0863">Zinc-finger</keyword>
<evidence type="ECO:0000259" key="7">
    <source>
        <dbReference type="PROSITE" id="PS50003"/>
    </source>
</evidence>
<dbReference type="InterPro" id="IPR011993">
    <property type="entry name" value="PH-like_dom_sf"/>
</dbReference>
<organism evidence="9">
    <name type="scientific">Tetraodon nigroviridis</name>
    <name type="common">Spotted green pufferfish</name>
    <name type="synonym">Chelonodon nigroviridis</name>
    <dbReference type="NCBI Taxonomy" id="99883"/>
    <lineage>
        <taxon>Eukaryota</taxon>
        <taxon>Metazoa</taxon>
        <taxon>Chordata</taxon>
        <taxon>Craniata</taxon>
        <taxon>Vertebrata</taxon>
        <taxon>Euteleostomi</taxon>
        <taxon>Actinopterygii</taxon>
        <taxon>Neopterygii</taxon>
        <taxon>Teleostei</taxon>
        <taxon>Neoteleostei</taxon>
        <taxon>Acanthomorphata</taxon>
        <taxon>Eupercaria</taxon>
        <taxon>Tetraodontiformes</taxon>
        <taxon>Tetradontoidea</taxon>
        <taxon>Tetraodontidae</taxon>
        <taxon>Tetraodon</taxon>
    </lineage>
</organism>
<evidence type="ECO:0000313" key="9">
    <source>
        <dbReference type="EMBL" id="CAF99748.1"/>
    </source>
</evidence>
<dbReference type="PROSITE" id="PS00509">
    <property type="entry name" value="RAS_GTPASE_ACTIV_1"/>
    <property type="match status" value="1"/>
</dbReference>
<dbReference type="GO" id="GO:0008270">
    <property type="term" value="F:zinc ion binding"/>
    <property type="evidence" value="ECO:0007669"/>
    <property type="project" value="UniProtKB-KW"/>
</dbReference>
<feature type="domain" description="Ras-GAP" evidence="8">
    <location>
        <begin position="157"/>
        <end position="351"/>
    </location>
</feature>
<keyword evidence="2" id="KW-0479">Metal-binding</keyword>
<evidence type="ECO:0000259" key="8">
    <source>
        <dbReference type="PROSITE" id="PS50018"/>
    </source>
</evidence>
<dbReference type="Pfam" id="PF00169">
    <property type="entry name" value="PH"/>
    <property type="match status" value="1"/>
</dbReference>
<feature type="domain" description="PH" evidence="7">
    <location>
        <begin position="459"/>
        <end position="560"/>
    </location>
</feature>
<accession>Q4SHY4</accession>
<dbReference type="Pfam" id="PF00779">
    <property type="entry name" value="BTK"/>
    <property type="match status" value="1"/>
</dbReference>
<dbReference type="FunFam" id="1.10.506.10:FF:000011">
    <property type="entry name" value="Ras GTPase-activating protein 2 isoform 3"/>
    <property type="match status" value="1"/>
</dbReference>
<dbReference type="GO" id="GO:0005096">
    <property type="term" value="F:GTPase activator activity"/>
    <property type="evidence" value="ECO:0007669"/>
    <property type="project" value="UniProtKB-KW"/>
</dbReference>
<dbReference type="InterPro" id="IPR001849">
    <property type="entry name" value="PH_domain"/>
</dbReference>
<dbReference type="InterPro" id="IPR001936">
    <property type="entry name" value="RasGAP_dom"/>
</dbReference>
<dbReference type="PANTHER" id="PTHR10194:SF53">
    <property type="entry name" value="RAS GTPASE-ACTIVATING PROTEIN 3"/>
    <property type="match status" value="1"/>
</dbReference>
<dbReference type="Gene3D" id="2.60.40.150">
    <property type="entry name" value="C2 domain"/>
    <property type="match status" value="1"/>
</dbReference>